<dbReference type="EMBL" id="JAKJXP020000035">
    <property type="protein sequence ID" value="KAK7752711.1"/>
    <property type="molecule type" value="Genomic_DNA"/>
</dbReference>
<evidence type="ECO:0000256" key="2">
    <source>
        <dbReference type="SAM" id="MobiDB-lite"/>
    </source>
</evidence>
<dbReference type="AlphaFoldDB" id="A0AAN9URK6"/>
<reference evidence="5 6" key="1">
    <citation type="submission" date="2024-02" db="EMBL/GenBank/DDBJ databases">
        <title>De novo assembly and annotation of 12 fungi associated with fruit tree decline syndrome in Ontario, Canada.</title>
        <authorList>
            <person name="Sulman M."/>
            <person name="Ellouze W."/>
            <person name="Ilyukhin E."/>
        </authorList>
    </citation>
    <scope>NUCLEOTIDE SEQUENCE [LARGE SCALE GENOMIC DNA]</scope>
    <source>
        <strain evidence="5 6">M11/M66-122</strain>
    </source>
</reference>
<evidence type="ECO:0000313" key="6">
    <source>
        <dbReference type="Proteomes" id="UP001320420"/>
    </source>
</evidence>
<evidence type="ECO:0000259" key="4">
    <source>
        <dbReference type="Pfam" id="PF10342"/>
    </source>
</evidence>
<dbReference type="InterPro" id="IPR018466">
    <property type="entry name" value="Kre9/Knh1-like_N"/>
</dbReference>
<feature type="signal peptide" evidence="3">
    <location>
        <begin position="1"/>
        <end position="19"/>
    </location>
</feature>
<gene>
    <name evidence="5" type="ORF">SLS62_005263</name>
</gene>
<proteinExistence type="predicted"/>
<dbReference type="Pfam" id="PF10342">
    <property type="entry name" value="Kre9_KNH"/>
    <property type="match status" value="1"/>
</dbReference>
<dbReference type="InterPro" id="IPR052982">
    <property type="entry name" value="SRP1/TIP1-like"/>
</dbReference>
<organism evidence="5 6">
    <name type="scientific">Diatrype stigma</name>
    <dbReference type="NCBI Taxonomy" id="117547"/>
    <lineage>
        <taxon>Eukaryota</taxon>
        <taxon>Fungi</taxon>
        <taxon>Dikarya</taxon>
        <taxon>Ascomycota</taxon>
        <taxon>Pezizomycotina</taxon>
        <taxon>Sordariomycetes</taxon>
        <taxon>Xylariomycetidae</taxon>
        <taxon>Xylariales</taxon>
        <taxon>Diatrypaceae</taxon>
        <taxon>Diatrype</taxon>
    </lineage>
</organism>
<comment type="caution">
    <text evidence="5">The sequence shown here is derived from an EMBL/GenBank/DDBJ whole genome shotgun (WGS) entry which is preliminary data.</text>
</comment>
<feature type="chain" id="PRO_5042905154" description="Yeast cell wall synthesis Kre9/Knh1-like N-terminal domain-containing protein" evidence="3">
    <location>
        <begin position="20"/>
        <end position="279"/>
    </location>
</feature>
<sequence length="279" mass="27519">MRSVAVAASALAFAASAMAQVEGFAVMSSPAKDEKITAGSTYSIQWDAGKYSGPVVISLLGGESPETLQLGAQIASDIPVTSDKFSWDVDCSLGTASTYGLKIASQSDESLFQYSFPFHIDNSGCTEEGGDKGGDKGSDAGSYPTGVIGVSGSGYPTGAWSTDCDTSSSVYPTVAPTPSVNTTAPAYPTTVAPPPVTTAPPAVTTAESSAVPSTPAAPPVVASSSSLMTYVTSAPPATTASATQAPSASISVVPVSGAGRNAIGSLAALAGVAAAVFAL</sequence>
<feature type="domain" description="Yeast cell wall synthesis Kre9/Knh1-like N-terminal" evidence="4">
    <location>
        <begin position="29"/>
        <end position="120"/>
    </location>
</feature>
<keyword evidence="1 3" id="KW-0732">Signal</keyword>
<name>A0AAN9URK6_9PEZI</name>
<feature type="compositionally biased region" description="Basic and acidic residues" evidence="2">
    <location>
        <begin position="129"/>
        <end position="138"/>
    </location>
</feature>
<dbReference type="PANTHER" id="PTHR40633">
    <property type="entry name" value="MATRIX PROTEIN, PUTATIVE (AFU_ORTHOLOGUE AFUA_8G05410)-RELATED"/>
    <property type="match status" value="1"/>
</dbReference>
<protein>
    <recommendedName>
        <fullName evidence="4">Yeast cell wall synthesis Kre9/Knh1-like N-terminal domain-containing protein</fullName>
    </recommendedName>
</protein>
<dbReference type="Proteomes" id="UP001320420">
    <property type="component" value="Unassembled WGS sequence"/>
</dbReference>
<keyword evidence="6" id="KW-1185">Reference proteome</keyword>
<evidence type="ECO:0000256" key="1">
    <source>
        <dbReference type="ARBA" id="ARBA00022729"/>
    </source>
</evidence>
<dbReference type="PANTHER" id="PTHR40633:SF1">
    <property type="entry name" value="GPI ANCHORED SERINE-THREONINE RICH PROTEIN (AFU_ORTHOLOGUE AFUA_1G03630)"/>
    <property type="match status" value="1"/>
</dbReference>
<feature type="region of interest" description="Disordered" evidence="2">
    <location>
        <begin position="125"/>
        <end position="145"/>
    </location>
</feature>
<accession>A0AAN9URK6</accession>
<evidence type="ECO:0000313" key="5">
    <source>
        <dbReference type="EMBL" id="KAK7752711.1"/>
    </source>
</evidence>
<evidence type="ECO:0000256" key="3">
    <source>
        <dbReference type="SAM" id="SignalP"/>
    </source>
</evidence>